<dbReference type="CDD" id="cd00405">
    <property type="entry name" value="PRAI"/>
    <property type="match status" value="1"/>
</dbReference>
<evidence type="ECO:0000256" key="1">
    <source>
        <dbReference type="ARBA" id="ARBA00001164"/>
    </source>
</evidence>
<dbReference type="SUPFAM" id="SSF51366">
    <property type="entry name" value="Ribulose-phoshate binding barrel"/>
    <property type="match status" value="1"/>
</dbReference>
<keyword evidence="6 9" id="KW-0822">Tryptophan biosynthesis</keyword>
<dbReference type="InterPro" id="IPR013785">
    <property type="entry name" value="Aldolase_TIM"/>
</dbReference>
<comment type="pathway">
    <text evidence="2 9">Amino-acid biosynthesis; L-tryptophan biosynthesis; L-tryptophan from chorismate: step 3/5.</text>
</comment>
<dbReference type="RefSeq" id="WP_344420935.1">
    <property type="nucleotide sequence ID" value="NZ_BAAANN010000015.1"/>
</dbReference>
<evidence type="ECO:0000259" key="10">
    <source>
        <dbReference type="Pfam" id="PF00697"/>
    </source>
</evidence>
<dbReference type="EMBL" id="BAAANN010000015">
    <property type="protein sequence ID" value="GAA1964904.1"/>
    <property type="molecule type" value="Genomic_DNA"/>
</dbReference>
<dbReference type="HAMAP" id="MF_00135">
    <property type="entry name" value="PRAI"/>
    <property type="match status" value="1"/>
</dbReference>
<dbReference type="InterPro" id="IPR044643">
    <property type="entry name" value="TrpF_fam"/>
</dbReference>
<evidence type="ECO:0000256" key="6">
    <source>
        <dbReference type="ARBA" id="ARBA00022822"/>
    </source>
</evidence>
<evidence type="ECO:0000256" key="7">
    <source>
        <dbReference type="ARBA" id="ARBA00023141"/>
    </source>
</evidence>
<protein>
    <recommendedName>
        <fullName evidence="4 9">N-(5'-phosphoribosyl)anthranilate isomerase</fullName>
        <shortName evidence="9">PRAI</shortName>
        <ecNumber evidence="3 9">5.3.1.24</ecNumber>
    </recommendedName>
</protein>
<comment type="caution">
    <text evidence="11">The sequence shown here is derived from an EMBL/GenBank/DDBJ whole genome shotgun (WGS) entry which is preliminary data.</text>
</comment>
<organism evidence="11 12">
    <name type="scientific">Amycolatopsis minnesotensis</name>
    <dbReference type="NCBI Taxonomy" id="337894"/>
    <lineage>
        <taxon>Bacteria</taxon>
        <taxon>Bacillati</taxon>
        <taxon>Actinomycetota</taxon>
        <taxon>Actinomycetes</taxon>
        <taxon>Pseudonocardiales</taxon>
        <taxon>Pseudonocardiaceae</taxon>
        <taxon>Amycolatopsis</taxon>
    </lineage>
</organism>
<keyword evidence="7 9" id="KW-0057">Aromatic amino acid biosynthesis</keyword>
<comment type="similarity">
    <text evidence="9">Belongs to the TrpF family.</text>
</comment>
<dbReference type="GO" id="GO:0016853">
    <property type="term" value="F:isomerase activity"/>
    <property type="evidence" value="ECO:0007669"/>
    <property type="project" value="UniProtKB-KW"/>
</dbReference>
<evidence type="ECO:0000256" key="5">
    <source>
        <dbReference type="ARBA" id="ARBA00022605"/>
    </source>
</evidence>
<dbReference type="PANTHER" id="PTHR42894:SF1">
    <property type="entry name" value="N-(5'-PHOSPHORIBOSYL)ANTHRANILATE ISOMERASE"/>
    <property type="match status" value="1"/>
</dbReference>
<proteinExistence type="inferred from homology"/>
<evidence type="ECO:0000256" key="3">
    <source>
        <dbReference type="ARBA" id="ARBA00012572"/>
    </source>
</evidence>
<evidence type="ECO:0000313" key="12">
    <source>
        <dbReference type="Proteomes" id="UP001501116"/>
    </source>
</evidence>
<dbReference type="EC" id="5.3.1.24" evidence="3 9"/>
<evidence type="ECO:0000313" key="11">
    <source>
        <dbReference type="EMBL" id="GAA1964904.1"/>
    </source>
</evidence>
<feature type="domain" description="N-(5'phosphoribosyl) anthranilate isomerase (PRAI)" evidence="10">
    <location>
        <begin position="4"/>
        <end position="210"/>
    </location>
</feature>
<evidence type="ECO:0000256" key="4">
    <source>
        <dbReference type="ARBA" id="ARBA00022272"/>
    </source>
</evidence>
<keyword evidence="8 9" id="KW-0413">Isomerase</keyword>
<evidence type="ECO:0000256" key="9">
    <source>
        <dbReference type="HAMAP-Rule" id="MF_00135"/>
    </source>
</evidence>
<dbReference type="Pfam" id="PF00697">
    <property type="entry name" value="PRAI"/>
    <property type="match status" value="1"/>
</dbReference>
<dbReference type="Gene3D" id="3.20.20.70">
    <property type="entry name" value="Aldolase class I"/>
    <property type="match status" value="1"/>
</dbReference>
<sequence>MLIKICGATRVADIDLLAEAGADLIGLWSGVPDGHAQLDDDAFDRLARATRKRGRTPVLVTLSRDVRGLLARVAGSGVSWVQLHGYQTPATVRALKARGLTVVKVLHIRDGQCLERPLINAYQRAGADLFLLDSMAGGRIGSTAHRLDPEVAASVVEAVDRPVLLAGGLTARNAGQFRAVTRAHRFAGIDVDSGARDERGRFDADAVRAIRREWTVGVPAA</sequence>
<evidence type="ECO:0000256" key="8">
    <source>
        <dbReference type="ARBA" id="ARBA00023235"/>
    </source>
</evidence>
<dbReference type="Proteomes" id="UP001501116">
    <property type="component" value="Unassembled WGS sequence"/>
</dbReference>
<evidence type="ECO:0000256" key="2">
    <source>
        <dbReference type="ARBA" id="ARBA00004664"/>
    </source>
</evidence>
<keyword evidence="5 9" id="KW-0028">Amino-acid biosynthesis</keyword>
<keyword evidence="12" id="KW-1185">Reference proteome</keyword>
<dbReference type="InterPro" id="IPR011060">
    <property type="entry name" value="RibuloseP-bd_barrel"/>
</dbReference>
<name>A0ABN2R7K5_9PSEU</name>
<gene>
    <name evidence="9" type="primary">trpF</name>
    <name evidence="11" type="ORF">GCM10009754_41120</name>
</gene>
<reference evidence="11 12" key="1">
    <citation type="journal article" date="2019" name="Int. J. Syst. Evol. Microbiol.">
        <title>The Global Catalogue of Microorganisms (GCM) 10K type strain sequencing project: providing services to taxonomists for standard genome sequencing and annotation.</title>
        <authorList>
            <consortium name="The Broad Institute Genomics Platform"/>
            <consortium name="The Broad Institute Genome Sequencing Center for Infectious Disease"/>
            <person name="Wu L."/>
            <person name="Ma J."/>
        </authorList>
    </citation>
    <scope>NUCLEOTIDE SEQUENCE [LARGE SCALE GENOMIC DNA]</scope>
    <source>
        <strain evidence="11 12">JCM 14545</strain>
    </source>
</reference>
<dbReference type="InterPro" id="IPR001240">
    <property type="entry name" value="PRAI_dom"/>
</dbReference>
<dbReference type="PANTHER" id="PTHR42894">
    <property type="entry name" value="N-(5'-PHOSPHORIBOSYL)ANTHRANILATE ISOMERASE"/>
    <property type="match status" value="1"/>
</dbReference>
<accession>A0ABN2R7K5</accession>
<comment type="catalytic activity">
    <reaction evidence="1 9">
        <text>N-(5-phospho-beta-D-ribosyl)anthranilate = 1-(2-carboxyphenylamino)-1-deoxy-D-ribulose 5-phosphate</text>
        <dbReference type="Rhea" id="RHEA:21540"/>
        <dbReference type="ChEBI" id="CHEBI:18277"/>
        <dbReference type="ChEBI" id="CHEBI:58613"/>
        <dbReference type="EC" id="5.3.1.24"/>
    </reaction>
</comment>